<accession>A0A8J7JUX5</accession>
<dbReference type="EMBL" id="JADEWL010000045">
    <property type="protein sequence ID" value="MBE9213940.1"/>
    <property type="molecule type" value="Genomic_DNA"/>
</dbReference>
<name>A0A8J7JUX5_9CYAN</name>
<dbReference type="RefSeq" id="WP_193921260.1">
    <property type="nucleotide sequence ID" value="NZ_JADEWL010000045.1"/>
</dbReference>
<protein>
    <submittedName>
        <fullName evidence="1">Uncharacterized protein</fullName>
    </submittedName>
</protein>
<sequence>MQITIDLPDKLTQKVQDKWGDLSQKVLDKLVLEAFLEGLINCDEFREILGFDNDISLKDFLSANIPLHNSGLLNLAGSCADIDFTVDNLGVCDEMDDDLVGVFDE</sequence>
<dbReference type="Proteomes" id="UP000620559">
    <property type="component" value="Unassembled WGS sequence"/>
</dbReference>
<gene>
    <name evidence="1" type="ORF">IQ247_14910</name>
</gene>
<comment type="caution">
    <text evidence="1">The sequence shown here is derived from an EMBL/GenBank/DDBJ whole genome shotgun (WGS) entry which is preliminary data.</text>
</comment>
<organism evidence="1 2">
    <name type="scientific">Plectonema cf. radiosum LEGE 06105</name>
    <dbReference type="NCBI Taxonomy" id="945769"/>
    <lineage>
        <taxon>Bacteria</taxon>
        <taxon>Bacillati</taxon>
        <taxon>Cyanobacteriota</taxon>
        <taxon>Cyanophyceae</taxon>
        <taxon>Oscillatoriophycideae</taxon>
        <taxon>Oscillatoriales</taxon>
        <taxon>Microcoleaceae</taxon>
        <taxon>Plectonema</taxon>
    </lineage>
</organism>
<proteinExistence type="predicted"/>
<evidence type="ECO:0000313" key="1">
    <source>
        <dbReference type="EMBL" id="MBE9213940.1"/>
    </source>
</evidence>
<reference evidence="1" key="1">
    <citation type="submission" date="2020-10" db="EMBL/GenBank/DDBJ databases">
        <authorList>
            <person name="Castelo-Branco R."/>
            <person name="Eusebio N."/>
            <person name="Adriana R."/>
            <person name="Vieira A."/>
            <person name="Brugerolle De Fraissinette N."/>
            <person name="Rezende De Castro R."/>
            <person name="Schneider M.P."/>
            <person name="Vasconcelos V."/>
            <person name="Leao P.N."/>
        </authorList>
    </citation>
    <scope>NUCLEOTIDE SEQUENCE</scope>
    <source>
        <strain evidence="1">LEGE 06105</strain>
    </source>
</reference>
<evidence type="ECO:0000313" key="2">
    <source>
        <dbReference type="Proteomes" id="UP000620559"/>
    </source>
</evidence>
<keyword evidence="2" id="KW-1185">Reference proteome</keyword>
<dbReference type="AlphaFoldDB" id="A0A8J7JUX5"/>